<dbReference type="PANTHER" id="PTHR43278">
    <property type="entry name" value="NAD(P)H-DEPENDENT FMN-CONTAINING OXIDOREDUCTASE YWQN-RELATED"/>
    <property type="match status" value="1"/>
</dbReference>
<sequence length="196" mass="22132">MKPKLVILFGGPRPEKNTDQALDLVLSGISIEKFDVTRFDLRKMKIHPCTGCYHCAESGRCVFRDDMDLILKAVNEADGVILATPFYFNSVSALTKTMIDRFQVKWTSKFMLKERSAEKSKKGLLLVTAGAIQKKNESDGARLVAELFFKSIRSTFDDFLFIEGTDSQPVSEQLERHSWLRETGERFSEGILAALV</sequence>
<evidence type="ECO:0000259" key="3">
    <source>
        <dbReference type="Pfam" id="PF03358"/>
    </source>
</evidence>
<feature type="domain" description="NADPH-dependent FMN reductase-like" evidence="3">
    <location>
        <begin position="3"/>
        <end position="130"/>
    </location>
</feature>
<accession>A0A1G5RTB2</accession>
<keyword evidence="5" id="KW-1185">Reference proteome</keyword>
<dbReference type="Gene3D" id="3.40.50.360">
    <property type="match status" value="1"/>
</dbReference>
<name>A0A1G5RTB2_9FIRM</name>
<evidence type="ECO:0000256" key="2">
    <source>
        <dbReference type="ARBA" id="ARBA00022643"/>
    </source>
</evidence>
<dbReference type="PANTHER" id="PTHR43278:SF4">
    <property type="entry name" value="NAD(P)H-DEPENDENT FMN-CONTAINING OXIDOREDUCTASE YWQN-RELATED"/>
    <property type="match status" value="1"/>
</dbReference>
<dbReference type="InterPro" id="IPR051796">
    <property type="entry name" value="ISF_SsuE-like"/>
</dbReference>
<evidence type="ECO:0000313" key="4">
    <source>
        <dbReference type="EMBL" id="SCZ77078.1"/>
    </source>
</evidence>
<dbReference type="AlphaFoldDB" id="A0A1G5RTB2"/>
<reference evidence="4 5" key="1">
    <citation type="submission" date="2016-10" db="EMBL/GenBank/DDBJ databases">
        <authorList>
            <person name="de Groot N.N."/>
        </authorList>
    </citation>
    <scope>NUCLEOTIDE SEQUENCE [LARGE SCALE GENOMIC DNA]</scope>
    <source>
        <strain evidence="4 5">DSM 2784</strain>
    </source>
</reference>
<dbReference type="EMBL" id="FMWL01000002">
    <property type="protein sequence ID" value="SCZ77078.1"/>
    <property type="molecule type" value="Genomic_DNA"/>
</dbReference>
<dbReference type="InterPro" id="IPR029039">
    <property type="entry name" value="Flavoprotein-like_sf"/>
</dbReference>
<keyword evidence="2" id="KW-0288">FMN</keyword>
<evidence type="ECO:0000256" key="1">
    <source>
        <dbReference type="ARBA" id="ARBA00022630"/>
    </source>
</evidence>
<keyword evidence="1" id="KW-0285">Flavoprotein</keyword>
<evidence type="ECO:0000313" key="5">
    <source>
        <dbReference type="Proteomes" id="UP000199208"/>
    </source>
</evidence>
<organism evidence="4 5">
    <name type="scientific">Acidaminobacter hydrogenoformans DSM 2784</name>
    <dbReference type="NCBI Taxonomy" id="1120920"/>
    <lineage>
        <taxon>Bacteria</taxon>
        <taxon>Bacillati</taxon>
        <taxon>Bacillota</taxon>
        <taxon>Clostridia</taxon>
        <taxon>Peptostreptococcales</taxon>
        <taxon>Acidaminobacteraceae</taxon>
        <taxon>Acidaminobacter</taxon>
    </lineage>
</organism>
<dbReference type="STRING" id="1120920.SAMN03080599_00555"/>
<dbReference type="RefSeq" id="WP_170829247.1">
    <property type="nucleotide sequence ID" value="NZ_FMWL01000002.1"/>
</dbReference>
<dbReference type="Proteomes" id="UP000199208">
    <property type="component" value="Unassembled WGS sequence"/>
</dbReference>
<gene>
    <name evidence="4" type="ORF">SAMN03080599_00555</name>
</gene>
<dbReference type="Pfam" id="PF03358">
    <property type="entry name" value="FMN_red"/>
    <property type="match status" value="1"/>
</dbReference>
<dbReference type="GO" id="GO:0016491">
    <property type="term" value="F:oxidoreductase activity"/>
    <property type="evidence" value="ECO:0007669"/>
    <property type="project" value="InterPro"/>
</dbReference>
<dbReference type="SUPFAM" id="SSF52218">
    <property type="entry name" value="Flavoproteins"/>
    <property type="match status" value="1"/>
</dbReference>
<proteinExistence type="predicted"/>
<dbReference type="InterPro" id="IPR005025">
    <property type="entry name" value="FMN_Rdtase-like_dom"/>
</dbReference>
<protein>
    <submittedName>
        <fullName evidence="4">NADPH-dependent FMN reductase</fullName>
    </submittedName>
</protein>